<evidence type="ECO:0000256" key="5">
    <source>
        <dbReference type="ARBA" id="ARBA00023124"/>
    </source>
</evidence>
<dbReference type="eggNOG" id="COG2135">
    <property type="taxonomic scope" value="Bacteria"/>
</dbReference>
<evidence type="ECO:0000256" key="8">
    <source>
        <dbReference type="RuleBase" id="RU364100"/>
    </source>
</evidence>
<dbReference type="InterPro" id="IPR003738">
    <property type="entry name" value="SRAP"/>
</dbReference>
<keyword evidence="5" id="KW-0190">Covalent protein-DNA linkage</keyword>
<dbReference type="SUPFAM" id="SSF143081">
    <property type="entry name" value="BB1717-like"/>
    <property type="match status" value="1"/>
</dbReference>
<dbReference type="Gene3D" id="3.90.1680.10">
    <property type="entry name" value="SOS response associated peptidase-like"/>
    <property type="match status" value="1"/>
</dbReference>
<proteinExistence type="inferred from homology"/>
<dbReference type="GO" id="GO:0003697">
    <property type="term" value="F:single-stranded DNA binding"/>
    <property type="evidence" value="ECO:0007669"/>
    <property type="project" value="InterPro"/>
</dbReference>
<evidence type="ECO:0000256" key="3">
    <source>
        <dbReference type="ARBA" id="ARBA00022763"/>
    </source>
</evidence>
<accession>C7M351</accession>
<dbReference type="STRING" id="525909.Afer_0478"/>
<dbReference type="PANTHER" id="PTHR13604:SF0">
    <property type="entry name" value="ABASIC SITE PROCESSING PROTEIN HMCES"/>
    <property type="match status" value="1"/>
</dbReference>
<evidence type="ECO:0000256" key="4">
    <source>
        <dbReference type="ARBA" id="ARBA00022801"/>
    </source>
</evidence>
<evidence type="ECO:0000256" key="1">
    <source>
        <dbReference type="ARBA" id="ARBA00008136"/>
    </source>
</evidence>
<dbReference type="GO" id="GO:0006508">
    <property type="term" value="P:proteolysis"/>
    <property type="evidence" value="ECO:0007669"/>
    <property type="project" value="UniProtKB-KW"/>
</dbReference>
<dbReference type="GO" id="GO:0008233">
    <property type="term" value="F:peptidase activity"/>
    <property type="evidence" value="ECO:0007669"/>
    <property type="project" value="UniProtKB-KW"/>
</dbReference>
<evidence type="ECO:0000256" key="2">
    <source>
        <dbReference type="ARBA" id="ARBA00022670"/>
    </source>
</evidence>
<reference evidence="9 10" key="1">
    <citation type="journal article" date="2009" name="Stand. Genomic Sci.">
        <title>Complete genome sequence of Acidimicrobium ferrooxidans type strain (ICP).</title>
        <authorList>
            <person name="Clum A."/>
            <person name="Nolan M."/>
            <person name="Lang E."/>
            <person name="Glavina Del Rio T."/>
            <person name="Tice H."/>
            <person name="Copeland A."/>
            <person name="Cheng J.F."/>
            <person name="Lucas S."/>
            <person name="Chen F."/>
            <person name="Bruce D."/>
            <person name="Goodwin L."/>
            <person name="Pitluck S."/>
            <person name="Ivanova N."/>
            <person name="Mavrommatis K."/>
            <person name="Mikhailova N."/>
            <person name="Pati A."/>
            <person name="Chen A."/>
            <person name="Palaniappan K."/>
            <person name="Goker M."/>
            <person name="Spring S."/>
            <person name="Land M."/>
            <person name="Hauser L."/>
            <person name="Chang Y.J."/>
            <person name="Jeffries C.C."/>
            <person name="Chain P."/>
            <person name="Bristow J."/>
            <person name="Eisen J.A."/>
            <person name="Markowitz V."/>
            <person name="Hugenholtz P."/>
            <person name="Kyrpides N.C."/>
            <person name="Klenk H.P."/>
            <person name="Lapidus A."/>
        </authorList>
    </citation>
    <scope>NUCLEOTIDE SEQUENCE [LARGE SCALE GENOMIC DNA]</scope>
    <source>
        <strain evidence="10">DSM 10331 / JCM 15462 / NBRC 103882 / ICP</strain>
    </source>
</reference>
<evidence type="ECO:0000256" key="7">
    <source>
        <dbReference type="ARBA" id="ARBA00023239"/>
    </source>
</evidence>
<dbReference type="EMBL" id="CP001631">
    <property type="protein sequence ID" value="ACU53445.1"/>
    <property type="molecule type" value="Genomic_DNA"/>
</dbReference>
<dbReference type="GO" id="GO:0106300">
    <property type="term" value="P:protein-DNA covalent cross-linking repair"/>
    <property type="evidence" value="ECO:0007669"/>
    <property type="project" value="InterPro"/>
</dbReference>
<name>C7M351_ACIFD</name>
<keyword evidence="4 8" id="KW-0378">Hydrolase</keyword>
<dbReference type="HOGENOM" id="CLU_035990_6_2_11"/>
<comment type="similarity">
    <text evidence="1 8">Belongs to the SOS response-associated peptidase family.</text>
</comment>
<keyword evidence="3" id="KW-0227">DNA damage</keyword>
<dbReference type="InterPro" id="IPR036590">
    <property type="entry name" value="SRAP-like"/>
</dbReference>
<organism evidence="9 10">
    <name type="scientific">Acidimicrobium ferrooxidans (strain DSM 10331 / JCM 15462 / NBRC 103882 / ICP)</name>
    <dbReference type="NCBI Taxonomy" id="525909"/>
    <lineage>
        <taxon>Bacteria</taxon>
        <taxon>Bacillati</taxon>
        <taxon>Actinomycetota</taxon>
        <taxon>Acidimicrobiia</taxon>
        <taxon>Acidimicrobiales</taxon>
        <taxon>Acidimicrobiaceae</taxon>
        <taxon>Acidimicrobium</taxon>
    </lineage>
</organism>
<keyword evidence="2 8" id="KW-0645">Protease</keyword>
<dbReference type="Pfam" id="PF02586">
    <property type="entry name" value="SRAP"/>
    <property type="match status" value="1"/>
</dbReference>
<protein>
    <recommendedName>
        <fullName evidence="8">Abasic site processing protein</fullName>
        <ecNumber evidence="8">3.4.-.-</ecNumber>
    </recommendedName>
</protein>
<dbReference type="AlphaFoldDB" id="C7M351"/>
<dbReference type="KEGG" id="afo:Afer_0478"/>
<evidence type="ECO:0000313" key="10">
    <source>
        <dbReference type="Proteomes" id="UP000000771"/>
    </source>
</evidence>
<evidence type="ECO:0000256" key="6">
    <source>
        <dbReference type="ARBA" id="ARBA00023125"/>
    </source>
</evidence>
<dbReference type="RefSeq" id="WP_015797944.1">
    <property type="nucleotide sequence ID" value="NC_013124.1"/>
</dbReference>
<dbReference type="Proteomes" id="UP000000771">
    <property type="component" value="Chromosome"/>
</dbReference>
<keyword evidence="6" id="KW-0238">DNA-binding</keyword>
<dbReference type="EC" id="3.4.-.-" evidence="8"/>
<dbReference type="PANTHER" id="PTHR13604">
    <property type="entry name" value="DC12-RELATED"/>
    <property type="match status" value="1"/>
</dbReference>
<keyword evidence="10" id="KW-1185">Reference proteome</keyword>
<keyword evidence="7" id="KW-0456">Lyase</keyword>
<dbReference type="GO" id="GO:0016829">
    <property type="term" value="F:lyase activity"/>
    <property type="evidence" value="ECO:0007669"/>
    <property type="project" value="UniProtKB-KW"/>
</dbReference>
<dbReference type="OrthoDB" id="9782620at2"/>
<sequence>MCGRFDQRFGPERLARAIAELATPLGAESATPSGIASRGVVVPSDGAIVVRMSPSLEVGELTFGVRTRAGSLVINARRETLGERPLFRGALSGGRCVVPIRGFYEFTGPRGARSPVFFHWNGELHWLCGLAVGEGLVVVTEPAGGPVAGWHDREPVVLDHLGGAAWLRDGELATGGAHDAEVIVLDRSWTSPRGDRDPLAFGGPRPDPT</sequence>
<evidence type="ECO:0000313" key="9">
    <source>
        <dbReference type="EMBL" id="ACU53445.1"/>
    </source>
</evidence>
<gene>
    <name evidence="9" type="ordered locus">Afer_0478</name>
</gene>